<feature type="signal peptide" evidence="1">
    <location>
        <begin position="1"/>
        <end position="25"/>
    </location>
</feature>
<proteinExistence type="predicted"/>
<organism evidence="3 4">
    <name type="scientific">Pacificimonas flava</name>
    <dbReference type="NCBI Taxonomy" id="1234595"/>
    <lineage>
        <taxon>Bacteria</taxon>
        <taxon>Pseudomonadati</taxon>
        <taxon>Pseudomonadota</taxon>
        <taxon>Alphaproteobacteria</taxon>
        <taxon>Sphingomonadales</taxon>
        <taxon>Sphingosinicellaceae</taxon>
        <taxon>Pacificimonas</taxon>
    </lineage>
</organism>
<feature type="chain" id="PRO_5004026435" evidence="1">
    <location>
        <begin position="26"/>
        <end position="545"/>
    </location>
</feature>
<dbReference type="EMBL" id="AMRV01000006">
    <property type="protein sequence ID" value="EMD82558.1"/>
    <property type="molecule type" value="Genomic_DNA"/>
</dbReference>
<evidence type="ECO:0000256" key="1">
    <source>
        <dbReference type="SAM" id="SignalP"/>
    </source>
</evidence>
<keyword evidence="4" id="KW-1185">Reference proteome</keyword>
<accession>M2U3M6</accession>
<reference evidence="3 4" key="1">
    <citation type="journal article" date="2013" name="Genome Announc.">
        <title>Draft Genome Sequence of Strain JLT2015T, Belonging to the Family Sphingomonadaceae of the Alphaproteobacteria.</title>
        <authorList>
            <person name="Tang K."/>
            <person name="Liu K."/>
            <person name="Li S."/>
            <person name="Jiao N."/>
        </authorList>
    </citation>
    <scope>NUCLEOTIDE SEQUENCE [LARGE SCALE GENOMIC DNA]</scope>
    <source>
        <strain evidence="3 4">JLT2015</strain>
    </source>
</reference>
<dbReference type="PANTHER" id="PTHR43135:SF3">
    <property type="entry name" value="ALPHA-D-RIBOSE 1-METHYLPHOSPHONATE 5-TRIPHOSPHATE DIPHOSPHATASE"/>
    <property type="match status" value="1"/>
</dbReference>
<dbReference type="InterPro" id="IPR006680">
    <property type="entry name" value="Amidohydro-rel"/>
</dbReference>
<gene>
    <name evidence="3" type="ORF">C725_1945</name>
</gene>
<dbReference type="PANTHER" id="PTHR43135">
    <property type="entry name" value="ALPHA-D-RIBOSE 1-METHYLPHOSPHONATE 5-TRIPHOSPHATE DIPHOSPHATASE"/>
    <property type="match status" value="1"/>
</dbReference>
<dbReference type="OrthoDB" id="9782972at2"/>
<protein>
    <submittedName>
        <fullName evidence="3">Amidohydrolase family enzyme</fullName>
    </submittedName>
</protein>
<dbReference type="SUPFAM" id="SSF51338">
    <property type="entry name" value="Composite domain of metallo-dependent hydrolases"/>
    <property type="match status" value="1"/>
</dbReference>
<comment type="caution">
    <text evidence="3">The sequence shown here is derived from an EMBL/GenBank/DDBJ whole genome shotgun (WGS) entry which is preliminary data.</text>
</comment>
<sequence length="545" mass="60597">MKNGNARTRFLAGFIGAALAGTLLAAPVSAQLGTVELKPNPSSTQTYGDLAQGPYKSLVLRNVMVLPGHGGPARGPYDILINGNVISKLQRYNPHAPNAEENRLTGERIIEGDGKYVMPGMLNLHLHLREDELPLDYIYYLQLATGVTSVGPAESERVQPTLADVKANRILAPRLFPIYGWGSLTDYSDEELRDPAMAEEVAEAMAAKGVRQVYLNQLAWDRDLFGAAAEAVDAAGGLTALHVQPSSTSQINALDAAKLGVTMIVHHYGYAESALDRGVQDYPRDYNFFDENARFREAARVWEEVGRNPETRERLLGDVVDELIETGVIMQPNRATYEANRDIVRAQGLPWHEKYTHQQLWEWHLPNPENHAAFQFDWTSQDEASWSYLYRLWGDLIFEFNKKGGMIAYGTDDNFQWSTGGFGNIRELQLLLEAGLHPLEVLQAATYNSAKTLKEPRLGLVQEGYIADLLLVDGNPAEDFKYLYPFGSIKMDESRQMYRTQGIVHTIKDGIVINNAAVMDEVARIVAESKTGAEPDIVTTPFVTE</sequence>
<keyword evidence="1" id="KW-0732">Signal</keyword>
<dbReference type="InterPro" id="IPR051781">
    <property type="entry name" value="Metallo-dep_Hydrolase"/>
</dbReference>
<keyword evidence="3" id="KW-0378">Hydrolase</keyword>
<evidence type="ECO:0000313" key="4">
    <source>
        <dbReference type="Proteomes" id="UP000011717"/>
    </source>
</evidence>
<dbReference type="SUPFAM" id="SSF51556">
    <property type="entry name" value="Metallo-dependent hydrolases"/>
    <property type="match status" value="1"/>
</dbReference>
<dbReference type="Proteomes" id="UP000011717">
    <property type="component" value="Unassembled WGS sequence"/>
</dbReference>
<name>M2U3M6_9SPHN</name>
<feature type="domain" description="Amidohydrolase-related" evidence="2">
    <location>
        <begin position="404"/>
        <end position="489"/>
    </location>
</feature>
<dbReference type="Gene3D" id="3.20.20.140">
    <property type="entry name" value="Metal-dependent hydrolases"/>
    <property type="match status" value="1"/>
</dbReference>
<evidence type="ECO:0000259" key="2">
    <source>
        <dbReference type="Pfam" id="PF01979"/>
    </source>
</evidence>
<dbReference type="Gene3D" id="2.30.40.10">
    <property type="entry name" value="Urease, subunit C, domain 1"/>
    <property type="match status" value="1"/>
</dbReference>
<dbReference type="AlphaFoldDB" id="M2U3M6"/>
<dbReference type="RefSeq" id="WP_008602358.1">
    <property type="nucleotide sequence ID" value="NZ_AMRV01000006.1"/>
</dbReference>
<dbReference type="Pfam" id="PF01979">
    <property type="entry name" value="Amidohydro_1"/>
    <property type="match status" value="1"/>
</dbReference>
<evidence type="ECO:0000313" key="3">
    <source>
        <dbReference type="EMBL" id="EMD82558.1"/>
    </source>
</evidence>
<dbReference type="InterPro" id="IPR032466">
    <property type="entry name" value="Metal_Hydrolase"/>
</dbReference>
<dbReference type="InterPro" id="IPR011059">
    <property type="entry name" value="Metal-dep_hydrolase_composite"/>
</dbReference>
<dbReference type="GO" id="GO:0016810">
    <property type="term" value="F:hydrolase activity, acting on carbon-nitrogen (but not peptide) bonds"/>
    <property type="evidence" value="ECO:0007669"/>
    <property type="project" value="InterPro"/>
</dbReference>